<keyword evidence="7" id="KW-0067">ATP-binding</keyword>
<evidence type="ECO:0000259" key="11">
    <source>
        <dbReference type="Pfam" id="PF07730"/>
    </source>
</evidence>
<feature type="transmembrane region" description="Helical" evidence="9">
    <location>
        <begin position="73"/>
        <end position="92"/>
    </location>
</feature>
<evidence type="ECO:0000256" key="1">
    <source>
        <dbReference type="ARBA" id="ARBA00000085"/>
    </source>
</evidence>
<feature type="transmembrane region" description="Helical" evidence="9">
    <location>
        <begin position="155"/>
        <end position="175"/>
    </location>
</feature>
<dbReference type="InterPro" id="IPR011712">
    <property type="entry name" value="Sig_transdc_His_kin_sub3_dim/P"/>
</dbReference>
<evidence type="ECO:0000313" key="13">
    <source>
        <dbReference type="Proteomes" id="UP000239352"/>
    </source>
</evidence>
<keyword evidence="9" id="KW-1133">Transmembrane helix</keyword>
<dbReference type="GO" id="GO:0016020">
    <property type="term" value="C:membrane"/>
    <property type="evidence" value="ECO:0007669"/>
    <property type="project" value="InterPro"/>
</dbReference>
<dbReference type="Gene3D" id="1.20.5.1930">
    <property type="match status" value="1"/>
</dbReference>
<dbReference type="EMBL" id="PVSR01000050">
    <property type="protein sequence ID" value="PRW61900.1"/>
    <property type="molecule type" value="Genomic_DNA"/>
</dbReference>
<evidence type="ECO:0000256" key="3">
    <source>
        <dbReference type="ARBA" id="ARBA00022553"/>
    </source>
</evidence>
<feature type="transmembrane region" description="Helical" evidence="9">
    <location>
        <begin position="271"/>
        <end position="293"/>
    </location>
</feature>
<evidence type="ECO:0000256" key="9">
    <source>
        <dbReference type="SAM" id="Phobius"/>
    </source>
</evidence>
<feature type="domain" description="Histidine kinase/HSP90-like ATPase" evidence="10">
    <location>
        <begin position="492"/>
        <end position="580"/>
    </location>
</feature>
<dbReference type="InterPro" id="IPR050482">
    <property type="entry name" value="Sensor_HK_TwoCompSys"/>
</dbReference>
<feature type="transmembrane region" description="Helical" evidence="9">
    <location>
        <begin position="98"/>
        <end position="116"/>
    </location>
</feature>
<dbReference type="GO" id="GO:0005524">
    <property type="term" value="F:ATP binding"/>
    <property type="evidence" value="ECO:0007669"/>
    <property type="project" value="UniProtKB-KW"/>
</dbReference>
<evidence type="ECO:0000256" key="8">
    <source>
        <dbReference type="ARBA" id="ARBA00023012"/>
    </source>
</evidence>
<feature type="transmembrane region" description="Helical" evidence="9">
    <location>
        <begin position="300"/>
        <end position="319"/>
    </location>
</feature>
<evidence type="ECO:0000256" key="5">
    <source>
        <dbReference type="ARBA" id="ARBA00022741"/>
    </source>
</evidence>
<proteinExistence type="predicted"/>
<evidence type="ECO:0000259" key="10">
    <source>
        <dbReference type="Pfam" id="PF02518"/>
    </source>
</evidence>
<dbReference type="InterPro" id="IPR036890">
    <property type="entry name" value="HATPase_C_sf"/>
</dbReference>
<keyword evidence="4" id="KW-0808">Transferase</keyword>
<dbReference type="GO" id="GO:0046983">
    <property type="term" value="F:protein dimerization activity"/>
    <property type="evidence" value="ECO:0007669"/>
    <property type="project" value="InterPro"/>
</dbReference>
<dbReference type="Pfam" id="PF07730">
    <property type="entry name" value="HisKA_3"/>
    <property type="match status" value="1"/>
</dbReference>
<evidence type="ECO:0000256" key="7">
    <source>
        <dbReference type="ARBA" id="ARBA00022840"/>
    </source>
</evidence>
<feature type="transmembrane region" description="Helical" evidence="9">
    <location>
        <begin position="219"/>
        <end position="240"/>
    </location>
</feature>
<protein>
    <recommendedName>
        <fullName evidence="2">histidine kinase</fullName>
        <ecNumber evidence="2">2.7.13.3</ecNumber>
    </recommendedName>
</protein>
<comment type="catalytic activity">
    <reaction evidence="1">
        <text>ATP + protein L-histidine = ADP + protein N-phospho-L-histidine.</text>
        <dbReference type="EC" id="2.7.13.3"/>
    </reaction>
</comment>
<evidence type="ECO:0000256" key="2">
    <source>
        <dbReference type="ARBA" id="ARBA00012438"/>
    </source>
</evidence>
<accession>A0A2T0GS29</accession>
<evidence type="ECO:0000313" key="12">
    <source>
        <dbReference type="EMBL" id="PRW61900.1"/>
    </source>
</evidence>
<evidence type="ECO:0000256" key="6">
    <source>
        <dbReference type="ARBA" id="ARBA00022777"/>
    </source>
</evidence>
<reference evidence="12 13" key="1">
    <citation type="submission" date="2018-03" db="EMBL/GenBank/DDBJ databases">
        <title>Actinopolyspora mortivallis from Sahara, screening for active biomolecules.</title>
        <authorList>
            <person name="Selama O."/>
            <person name="Wellington E.M.H."/>
            <person name="Hacene H."/>
        </authorList>
    </citation>
    <scope>NUCLEOTIDE SEQUENCE [LARGE SCALE GENOMIC DNA]</scope>
    <source>
        <strain evidence="12 13">M5A</strain>
    </source>
</reference>
<sequence>MNPRELWESLPEWTRRVGGTLRGQWVFAALLLITWSGELAVAAYEGGTAWGRIPVLTGMVLLALAAPRRPASCGVLAASLLVLATALTRFLHVEPGPGLLSNVSAAENLAGLLLVLHAFRGLAWTRAVPVTATLVAACLLAVLERSPSGPDLPLVLTLEMGFLQLVLAVGTGMYLRGDRRPRPEHGPLVGLLRRQWPVIAALSVLLFGQVVSFDGTATTLVGAALLLVSSAIMSVLAVFAPRGPVQAAMFGALNTALTVVLALLLDVRSPSYVVGAIPVPVLAAGMLLVAFVVRLAPVRRAAVATTTLAASGVAGAVLLPRPVHGELSTEILGSLFMGAVLLVLSVSTGMYFRARDEERNRGVRAAVEQAQHAERMALARELHDVVAHHVTGIVVQSQAALAVAEKNPQAARQALERISASGTEALTAMRRLVGSMREADTRAEAEVDGQPTTDLRADVEKLVERITASSGAEVRLHTELEHDIPPEVGRSALRLVQEALTNAGKHASGVSEIDVVVRSTGDELVVRVDDDGVPGGGPVAGGSGGYGLVGMRERIELLGGTLRAGPREPRGWRVEAELPLVASDAGRGRP</sequence>
<keyword evidence="8" id="KW-0902">Two-component regulatory system</keyword>
<organism evidence="12 13">
    <name type="scientific">Actinopolyspora mortivallis</name>
    <dbReference type="NCBI Taxonomy" id="33906"/>
    <lineage>
        <taxon>Bacteria</taxon>
        <taxon>Bacillati</taxon>
        <taxon>Actinomycetota</taxon>
        <taxon>Actinomycetes</taxon>
        <taxon>Actinopolysporales</taxon>
        <taxon>Actinopolysporaceae</taxon>
        <taxon>Actinopolyspora</taxon>
    </lineage>
</organism>
<evidence type="ECO:0000256" key="4">
    <source>
        <dbReference type="ARBA" id="ARBA00022679"/>
    </source>
</evidence>
<feature type="transmembrane region" description="Helical" evidence="9">
    <location>
        <begin position="196"/>
        <end position="213"/>
    </location>
</feature>
<dbReference type="Gene3D" id="3.30.565.10">
    <property type="entry name" value="Histidine kinase-like ATPase, C-terminal domain"/>
    <property type="match status" value="1"/>
</dbReference>
<keyword evidence="3" id="KW-0597">Phosphoprotein</keyword>
<dbReference type="AlphaFoldDB" id="A0A2T0GS29"/>
<dbReference type="GO" id="GO:0000155">
    <property type="term" value="F:phosphorelay sensor kinase activity"/>
    <property type="evidence" value="ECO:0007669"/>
    <property type="project" value="InterPro"/>
</dbReference>
<feature type="transmembrane region" description="Helical" evidence="9">
    <location>
        <begin position="247"/>
        <end position="265"/>
    </location>
</feature>
<comment type="caution">
    <text evidence="12">The sequence shown here is derived from an EMBL/GenBank/DDBJ whole genome shotgun (WGS) entry which is preliminary data.</text>
</comment>
<dbReference type="InParanoid" id="A0A2T0GS29"/>
<name>A0A2T0GS29_ACTMO</name>
<dbReference type="STRING" id="1050202.GCA_000384035_03850"/>
<dbReference type="Pfam" id="PF02518">
    <property type="entry name" value="HATPase_c"/>
    <property type="match status" value="1"/>
</dbReference>
<feature type="transmembrane region" description="Helical" evidence="9">
    <location>
        <begin position="331"/>
        <end position="352"/>
    </location>
</feature>
<keyword evidence="9" id="KW-0472">Membrane</keyword>
<dbReference type="SUPFAM" id="SSF55874">
    <property type="entry name" value="ATPase domain of HSP90 chaperone/DNA topoisomerase II/histidine kinase"/>
    <property type="match status" value="1"/>
</dbReference>
<feature type="transmembrane region" description="Helical" evidence="9">
    <location>
        <begin position="25"/>
        <end position="43"/>
    </location>
</feature>
<keyword evidence="6 12" id="KW-0418">Kinase</keyword>
<dbReference type="InterPro" id="IPR003594">
    <property type="entry name" value="HATPase_dom"/>
</dbReference>
<dbReference type="PANTHER" id="PTHR24421:SF10">
    <property type="entry name" value="NITRATE_NITRITE SENSOR PROTEIN NARQ"/>
    <property type="match status" value="1"/>
</dbReference>
<feature type="transmembrane region" description="Helical" evidence="9">
    <location>
        <begin position="49"/>
        <end position="66"/>
    </location>
</feature>
<dbReference type="PANTHER" id="PTHR24421">
    <property type="entry name" value="NITRATE/NITRITE SENSOR PROTEIN NARX-RELATED"/>
    <property type="match status" value="1"/>
</dbReference>
<feature type="transmembrane region" description="Helical" evidence="9">
    <location>
        <begin position="123"/>
        <end position="143"/>
    </location>
</feature>
<keyword evidence="5" id="KW-0547">Nucleotide-binding</keyword>
<feature type="domain" description="Signal transduction histidine kinase subgroup 3 dimerisation and phosphoacceptor" evidence="11">
    <location>
        <begin position="374"/>
        <end position="440"/>
    </location>
</feature>
<gene>
    <name evidence="12" type="ORF">CEP50_18225</name>
</gene>
<dbReference type="Proteomes" id="UP000239352">
    <property type="component" value="Unassembled WGS sequence"/>
</dbReference>
<dbReference type="CDD" id="cd16917">
    <property type="entry name" value="HATPase_UhpB-NarQ-NarX-like"/>
    <property type="match status" value="1"/>
</dbReference>
<keyword evidence="9" id="KW-0812">Transmembrane</keyword>
<keyword evidence="13" id="KW-1185">Reference proteome</keyword>
<dbReference type="EC" id="2.7.13.3" evidence="2"/>